<dbReference type="GeneID" id="80349659"/>
<organism evidence="2 3">
    <name type="scientific">Nocardia wallacei</name>
    <dbReference type="NCBI Taxonomy" id="480035"/>
    <lineage>
        <taxon>Bacteria</taxon>
        <taxon>Bacillati</taxon>
        <taxon>Actinomycetota</taxon>
        <taxon>Actinomycetes</taxon>
        <taxon>Mycobacteriales</taxon>
        <taxon>Nocardiaceae</taxon>
        <taxon>Nocardia</taxon>
    </lineage>
</organism>
<reference evidence="2 3" key="1">
    <citation type="submission" date="2020-08" db="EMBL/GenBank/DDBJ databases">
        <title>Genome Sequencing of Nocardia wallacei strain FMUON74 and assembly.</title>
        <authorList>
            <person name="Toyokawa M."/>
            <person name="Uesaka K."/>
        </authorList>
    </citation>
    <scope>NUCLEOTIDE SEQUENCE [LARGE SCALE GENOMIC DNA]</scope>
    <source>
        <strain evidence="2 3">FMUON74</strain>
    </source>
</reference>
<gene>
    <name evidence="2" type="ORF">NWFMUON74_52200</name>
</gene>
<name>A0A7G1KQ97_9NOCA</name>
<dbReference type="EMBL" id="AP023396">
    <property type="protein sequence ID" value="BCK57448.1"/>
    <property type="molecule type" value="Genomic_DNA"/>
</dbReference>
<dbReference type="KEGG" id="nwl:NWFMUON74_52200"/>
<protein>
    <submittedName>
        <fullName evidence="2">Uncharacterized protein</fullName>
    </submittedName>
</protein>
<dbReference type="Proteomes" id="UP000516173">
    <property type="component" value="Chromosome"/>
</dbReference>
<dbReference type="AlphaFoldDB" id="A0A7G1KQ97"/>
<feature type="compositionally biased region" description="Basic and acidic residues" evidence="1">
    <location>
        <begin position="7"/>
        <end position="18"/>
    </location>
</feature>
<sequence length="93" mass="10617">MSRNHSRRDDAPQERPADPQRSVLVPITELPHLAEAAKRSGQTDRLIRVELPEPVQINTPNRAPGQWLASGKHLPDPWSPEREQAEPWKGFDR</sequence>
<feature type="region of interest" description="Disordered" evidence="1">
    <location>
        <begin position="1"/>
        <end position="24"/>
    </location>
</feature>
<evidence type="ECO:0000313" key="3">
    <source>
        <dbReference type="Proteomes" id="UP000516173"/>
    </source>
</evidence>
<accession>A0A7G1KQ97</accession>
<evidence type="ECO:0000313" key="2">
    <source>
        <dbReference type="EMBL" id="BCK57448.1"/>
    </source>
</evidence>
<proteinExistence type="predicted"/>
<dbReference type="RefSeq" id="WP_187684352.1">
    <property type="nucleotide sequence ID" value="NZ_AP023396.1"/>
</dbReference>
<feature type="region of interest" description="Disordered" evidence="1">
    <location>
        <begin position="57"/>
        <end position="93"/>
    </location>
</feature>
<keyword evidence="3" id="KW-1185">Reference proteome</keyword>
<feature type="compositionally biased region" description="Basic and acidic residues" evidence="1">
    <location>
        <begin position="73"/>
        <end position="93"/>
    </location>
</feature>
<evidence type="ECO:0000256" key="1">
    <source>
        <dbReference type="SAM" id="MobiDB-lite"/>
    </source>
</evidence>